<dbReference type="PANTHER" id="PTHR24421">
    <property type="entry name" value="NITRATE/NITRITE SENSOR PROTEIN NARX-RELATED"/>
    <property type="match status" value="1"/>
</dbReference>
<keyword evidence="16" id="KW-1185">Reference proteome</keyword>
<dbReference type="Proteomes" id="UP000671910">
    <property type="component" value="Chromosome"/>
</dbReference>
<evidence type="ECO:0000256" key="7">
    <source>
        <dbReference type="ARBA" id="ARBA00022840"/>
    </source>
</evidence>
<dbReference type="AlphaFoldDB" id="A0A9E6SV76"/>
<evidence type="ECO:0000256" key="9">
    <source>
        <dbReference type="SAM" id="Coils"/>
    </source>
</evidence>
<keyword evidence="4" id="KW-0808">Transferase</keyword>
<dbReference type="KEGG" id="ebz:J7S26_07725"/>
<evidence type="ECO:0000256" key="5">
    <source>
        <dbReference type="ARBA" id="ARBA00022741"/>
    </source>
</evidence>
<feature type="domain" description="Histidine kinase/HSP90-like ATPase" evidence="12">
    <location>
        <begin position="306"/>
        <end position="401"/>
    </location>
</feature>
<keyword evidence="9" id="KW-0175">Coiled coil</keyword>
<dbReference type="Pfam" id="PF07730">
    <property type="entry name" value="HisKA_3"/>
    <property type="match status" value="1"/>
</dbReference>
<dbReference type="GO" id="GO:0046983">
    <property type="term" value="F:protein dimerization activity"/>
    <property type="evidence" value="ECO:0007669"/>
    <property type="project" value="InterPro"/>
</dbReference>
<dbReference type="EMBL" id="CP072829">
    <property type="protein sequence ID" value="QTU85251.1"/>
    <property type="molecule type" value="Genomic_DNA"/>
</dbReference>
<evidence type="ECO:0000256" key="10">
    <source>
        <dbReference type="SAM" id="MobiDB-lite"/>
    </source>
</evidence>
<dbReference type="Gene3D" id="3.30.565.10">
    <property type="entry name" value="Histidine kinase-like ATPase, C-terminal domain"/>
    <property type="match status" value="1"/>
</dbReference>
<keyword evidence="11" id="KW-1133">Transmembrane helix</keyword>
<feature type="domain" description="Signal transduction histidine kinase subgroup 3 dimerisation and phosphoacceptor" evidence="13">
    <location>
        <begin position="192"/>
        <end position="258"/>
    </location>
</feature>
<keyword evidence="3" id="KW-0597">Phosphoprotein</keyword>
<name>A0A9E6SV76_9ACTN</name>
<evidence type="ECO:0000259" key="13">
    <source>
        <dbReference type="Pfam" id="PF07730"/>
    </source>
</evidence>
<feature type="transmembrane region" description="Helical" evidence="11">
    <location>
        <begin position="53"/>
        <end position="70"/>
    </location>
</feature>
<dbReference type="CDD" id="cd16917">
    <property type="entry name" value="HATPase_UhpB-NarQ-NarX-like"/>
    <property type="match status" value="1"/>
</dbReference>
<dbReference type="PANTHER" id="PTHR24421:SF10">
    <property type="entry name" value="NITRATE_NITRITE SENSOR PROTEIN NARQ"/>
    <property type="match status" value="1"/>
</dbReference>
<feature type="transmembrane region" description="Helical" evidence="11">
    <location>
        <begin position="76"/>
        <end position="103"/>
    </location>
</feature>
<organism evidence="15 17">
    <name type="scientific">Xiamenia xianingshaonis</name>
    <dbReference type="NCBI Taxonomy" id="2682776"/>
    <lineage>
        <taxon>Bacteria</taxon>
        <taxon>Bacillati</taxon>
        <taxon>Actinomycetota</taxon>
        <taxon>Coriobacteriia</taxon>
        <taxon>Eggerthellales</taxon>
        <taxon>Eggerthellaceae</taxon>
        <taxon>Xiamenia</taxon>
    </lineage>
</organism>
<evidence type="ECO:0000256" key="1">
    <source>
        <dbReference type="ARBA" id="ARBA00000085"/>
    </source>
</evidence>
<gene>
    <name evidence="14" type="ORF">GMI68_05145</name>
    <name evidence="15" type="ORF">J7S26_07725</name>
</gene>
<dbReference type="EMBL" id="WPCR01000006">
    <property type="protein sequence ID" value="NHM14156.1"/>
    <property type="molecule type" value="Genomic_DNA"/>
</dbReference>
<proteinExistence type="predicted"/>
<evidence type="ECO:0000313" key="14">
    <source>
        <dbReference type="EMBL" id="NHM14156.1"/>
    </source>
</evidence>
<evidence type="ECO:0000256" key="8">
    <source>
        <dbReference type="ARBA" id="ARBA00023012"/>
    </source>
</evidence>
<evidence type="ECO:0000259" key="12">
    <source>
        <dbReference type="Pfam" id="PF02518"/>
    </source>
</evidence>
<keyword evidence="7" id="KW-0067">ATP-binding</keyword>
<evidence type="ECO:0000313" key="16">
    <source>
        <dbReference type="Proteomes" id="UP000636394"/>
    </source>
</evidence>
<feature type="transmembrane region" description="Helical" evidence="11">
    <location>
        <begin position="6"/>
        <end position="33"/>
    </location>
</feature>
<evidence type="ECO:0000256" key="3">
    <source>
        <dbReference type="ARBA" id="ARBA00022553"/>
    </source>
</evidence>
<sequence length="406" mass="43284">MQARDWVIDVLVAGLAYLFGCGQLLITASSIIIQDVAFRQLLGAVSVMPTQEVYIALAVTTAPLVLRRLLPWPVFLFSLASFLVLQYNLVGLSFTVIGPAIAIYTIVEERGISQGVAAGIIAVIGLLFVVPLDDPTSVAVFTRFQNIAFVVTAVIAGYAYRTHRAYVKATEARAAEAERTREEEAARRVEEERVRIAREVHDITAHSLSAVAVQAAAAERLIDRNPQAAKEAIATVRATAKTSLDDIRSMIGVLRHGDDPAETMPTRGTNHLPDLVDYLKDAGIDATFAERGYDRAIVPAHIDMGLFGIAREACTNMVKHSNARHARLTLTLEGGVASLEVADDGRGSGTATADGTLPRGADGGGHGIQGMAERTRLLGGTFEAGDSADGGFRIRASIPLRGTADS</sequence>
<evidence type="ECO:0000313" key="17">
    <source>
        <dbReference type="Proteomes" id="UP000671910"/>
    </source>
</evidence>
<dbReference type="GO" id="GO:0005524">
    <property type="term" value="F:ATP binding"/>
    <property type="evidence" value="ECO:0007669"/>
    <property type="project" value="UniProtKB-KW"/>
</dbReference>
<dbReference type="SUPFAM" id="SSF55874">
    <property type="entry name" value="ATPase domain of HSP90 chaperone/DNA topoisomerase II/histidine kinase"/>
    <property type="match status" value="1"/>
</dbReference>
<accession>A0A9E6SV76</accession>
<feature type="coiled-coil region" evidence="9">
    <location>
        <begin position="167"/>
        <end position="199"/>
    </location>
</feature>
<dbReference type="Proteomes" id="UP000636394">
    <property type="component" value="Unassembled WGS sequence"/>
</dbReference>
<keyword evidence="11" id="KW-0812">Transmembrane</keyword>
<dbReference type="GO" id="GO:0000155">
    <property type="term" value="F:phosphorelay sensor kinase activity"/>
    <property type="evidence" value="ECO:0007669"/>
    <property type="project" value="InterPro"/>
</dbReference>
<keyword evidence="11" id="KW-0472">Membrane</keyword>
<protein>
    <recommendedName>
        <fullName evidence="2">histidine kinase</fullName>
        <ecNumber evidence="2">2.7.13.3</ecNumber>
    </recommendedName>
</protein>
<feature type="transmembrane region" description="Helical" evidence="11">
    <location>
        <begin position="138"/>
        <end position="160"/>
    </location>
</feature>
<comment type="catalytic activity">
    <reaction evidence="1">
        <text>ATP + protein L-histidine = ADP + protein N-phospho-L-histidine.</text>
        <dbReference type="EC" id="2.7.13.3"/>
    </reaction>
</comment>
<keyword evidence="6 15" id="KW-0418">Kinase</keyword>
<evidence type="ECO:0000256" key="2">
    <source>
        <dbReference type="ARBA" id="ARBA00012438"/>
    </source>
</evidence>
<keyword evidence="5" id="KW-0547">Nucleotide-binding</keyword>
<dbReference type="InterPro" id="IPR003594">
    <property type="entry name" value="HATPase_dom"/>
</dbReference>
<feature type="transmembrane region" description="Helical" evidence="11">
    <location>
        <begin position="115"/>
        <end position="132"/>
    </location>
</feature>
<evidence type="ECO:0000256" key="11">
    <source>
        <dbReference type="SAM" id="Phobius"/>
    </source>
</evidence>
<dbReference type="Pfam" id="PF02518">
    <property type="entry name" value="HATPase_c"/>
    <property type="match status" value="1"/>
</dbReference>
<dbReference type="InterPro" id="IPR050482">
    <property type="entry name" value="Sensor_HK_TwoCompSys"/>
</dbReference>
<dbReference type="EC" id="2.7.13.3" evidence="2"/>
<reference evidence="14 16" key="1">
    <citation type="submission" date="2019-11" db="EMBL/GenBank/DDBJ databases">
        <title>Eggerthellaceae novel genus isolated from the rectal contents of marmort.</title>
        <authorList>
            <person name="Zhang G."/>
        </authorList>
    </citation>
    <scope>NUCLEOTIDE SEQUENCE [LARGE SCALE GENOMIC DNA]</scope>
    <source>
        <strain evidence="14">Zg-886</strain>
        <strain evidence="16">zg-886</strain>
    </source>
</reference>
<reference evidence="15" key="2">
    <citation type="submission" date="2021-04" db="EMBL/GenBank/DDBJ databases">
        <title>Novel species in family Eggerthellaceae.</title>
        <authorList>
            <person name="Zhang G."/>
        </authorList>
    </citation>
    <scope>NUCLEOTIDE SEQUENCE</scope>
    <source>
        <strain evidence="15">Zg-886</strain>
    </source>
</reference>
<dbReference type="InterPro" id="IPR036890">
    <property type="entry name" value="HATPase_C_sf"/>
</dbReference>
<dbReference type="GO" id="GO:0016020">
    <property type="term" value="C:membrane"/>
    <property type="evidence" value="ECO:0007669"/>
    <property type="project" value="InterPro"/>
</dbReference>
<evidence type="ECO:0000256" key="4">
    <source>
        <dbReference type="ARBA" id="ARBA00022679"/>
    </source>
</evidence>
<keyword evidence="8" id="KW-0902">Two-component regulatory system</keyword>
<dbReference type="Gene3D" id="1.20.5.1930">
    <property type="match status" value="1"/>
</dbReference>
<evidence type="ECO:0000256" key="6">
    <source>
        <dbReference type="ARBA" id="ARBA00022777"/>
    </source>
</evidence>
<feature type="region of interest" description="Disordered" evidence="10">
    <location>
        <begin position="343"/>
        <end position="368"/>
    </location>
</feature>
<evidence type="ECO:0000313" key="15">
    <source>
        <dbReference type="EMBL" id="QTU85251.1"/>
    </source>
</evidence>
<dbReference type="InterPro" id="IPR011712">
    <property type="entry name" value="Sig_transdc_His_kin_sub3_dim/P"/>
</dbReference>